<gene>
    <name evidence="1" type="ORF">D9K79_18735</name>
</gene>
<protein>
    <recommendedName>
        <fullName evidence="3">Adhesin</fullName>
    </recommendedName>
</protein>
<accession>A0ABX9U1J8</accession>
<name>A0ABX9U1J8_9GAMM</name>
<feature type="non-terminal residue" evidence="1">
    <location>
        <position position="1"/>
    </location>
</feature>
<dbReference type="Proteomes" id="UP000273105">
    <property type="component" value="Unassembled WGS sequence"/>
</dbReference>
<keyword evidence="2" id="KW-1185">Reference proteome</keyword>
<proteinExistence type="predicted"/>
<evidence type="ECO:0008006" key="3">
    <source>
        <dbReference type="Google" id="ProtNLM"/>
    </source>
</evidence>
<evidence type="ECO:0000313" key="2">
    <source>
        <dbReference type="Proteomes" id="UP000273105"/>
    </source>
</evidence>
<evidence type="ECO:0000313" key="1">
    <source>
        <dbReference type="EMBL" id="RLL35059.1"/>
    </source>
</evidence>
<dbReference type="EMBL" id="RCHE01000146">
    <property type="protein sequence ID" value="RLL35059.1"/>
    <property type="molecule type" value="Genomic_DNA"/>
</dbReference>
<reference evidence="1 2" key="1">
    <citation type="submission" date="2018-09" db="EMBL/GenBank/DDBJ databases">
        <title>The draft genome of Acinetobacter sp. strains.</title>
        <authorList>
            <person name="Qin J."/>
            <person name="Feng Y."/>
            <person name="Zong Z."/>
        </authorList>
    </citation>
    <scope>NUCLEOTIDE SEQUENCE [LARGE SCALE GENOMIC DNA]</scope>
    <source>
        <strain evidence="1 2">WCHAc060001</strain>
    </source>
</reference>
<sequence length="221" mass="23103">LIDSYNGTANLYLNGNASINTANINELIAGDLQVKGALKTNTIDVQNNYINHLANAVDDHQAVNLGQVNGLLRDSLIGVNTYTDNQVAILRQEALVETGRVNQAVTDGDKATLASANKATADTATALRQEASVETARVNQAITDGDKATLASANKNTADTAVDLRQEASVETARVNQAISDGDKATLASANKTIADTAAVLRQEASAETARVNQAITDGDK</sequence>
<organism evidence="1 2">
    <name type="scientific">Acinetobacter cumulans</name>
    <dbReference type="NCBI Taxonomy" id="2136182"/>
    <lineage>
        <taxon>Bacteria</taxon>
        <taxon>Pseudomonadati</taxon>
        <taxon>Pseudomonadota</taxon>
        <taxon>Gammaproteobacteria</taxon>
        <taxon>Moraxellales</taxon>
        <taxon>Moraxellaceae</taxon>
        <taxon>Acinetobacter</taxon>
    </lineage>
</organism>
<feature type="non-terminal residue" evidence="1">
    <location>
        <position position="221"/>
    </location>
</feature>
<comment type="caution">
    <text evidence="1">The sequence shown here is derived from an EMBL/GenBank/DDBJ whole genome shotgun (WGS) entry which is preliminary data.</text>
</comment>